<accession>U5LGB9</accession>
<name>U5LGB9_9BACI</name>
<dbReference type="STRING" id="1367477.N288_25360"/>
<dbReference type="HOGENOM" id="CLU_2696893_0_0_9"/>
<evidence type="ECO:0000313" key="1">
    <source>
        <dbReference type="EMBL" id="AGX06904.1"/>
    </source>
</evidence>
<reference evidence="1 2" key="1">
    <citation type="submission" date="2013-07" db="EMBL/GenBank/DDBJ databases">
        <title>Complete genome sequence of Bacillus infantis NRRL B-14911 that has potential to induce cardiac disease by antigenic mimicry.</title>
        <authorList>
            <person name="Massilamany C."/>
            <person name="Smith T.P.L."/>
            <person name="Loy J.D."/>
            <person name="Barletta R."/>
            <person name="Reddy J."/>
        </authorList>
    </citation>
    <scope>NUCLEOTIDE SEQUENCE [LARGE SCALE GENOMIC DNA]</scope>
    <source>
        <strain evidence="1 2">NRRL B-14911</strain>
    </source>
</reference>
<protein>
    <submittedName>
        <fullName evidence="1">Uncharacterized protein</fullName>
    </submittedName>
</protein>
<proteinExistence type="predicted"/>
<gene>
    <name evidence="1" type="ORF">N288_25360</name>
</gene>
<sequence length="73" mass="8654">MDLFSFEPRDLSLWPCCFREDEFKVDQIELNLGPYYSAYNEVLIRHTKPSGELIPVMYQAINIYSEMLNVTMQ</sequence>
<dbReference type="Proteomes" id="UP000017805">
    <property type="component" value="Chromosome"/>
</dbReference>
<organism evidence="1 2">
    <name type="scientific">Bacillus infantis NRRL B-14911</name>
    <dbReference type="NCBI Taxonomy" id="1367477"/>
    <lineage>
        <taxon>Bacteria</taxon>
        <taxon>Bacillati</taxon>
        <taxon>Bacillota</taxon>
        <taxon>Bacilli</taxon>
        <taxon>Bacillales</taxon>
        <taxon>Bacillaceae</taxon>
        <taxon>Bacillus</taxon>
    </lineage>
</organism>
<dbReference type="EMBL" id="CP006643">
    <property type="protein sequence ID" value="AGX06904.1"/>
    <property type="molecule type" value="Genomic_DNA"/>
</dbReference>
<dbReference type="AlphaFoldDB" id="U5LGB9"/>
<evidence type="ECO:0000313" key="2">
    <source>
        <dbReference type="Proteomes" id="UP000017805"/>
    </source>
</evidence>
<keyword evidence="2" id="KW-1185">Reference proteome</keyword>
<dbReference type="KEGG" id="bif:N288_25360"/>